<geneLocation type="plasmid" evidence="1">
    <name>pQBR57</name>
</geneLocation>
<evidence type="ECO:0000313" key="1">
    <source>
        <dbReference type="EMBL" id="CEK42256.1"/>
    </source>
</evidence>
<dbReference type="EMBL" id="LN713926">
    <property type="protein sequence ID" value="CEK42256.1"/>
    <property type="molecule type" value="Genomic_DNA"/>
</dbReference>
<gene>
    <name evidence="1" type="ORF">PQBR57_0303</name>
</gene>
<keyword evidence="1" id="KW-0614">Plasmid</keyword>
<organism evidence="1">
    <name type="scientific">Pseudomonas fluorescens (strain SBW25)</name>
    <dbReference type="NCBI Taxonomy" id="216595"/>
    <lineage>
        <taxon>Bacteria</taxon>
        <taxon>Pseudomonadati</taxon>
        <taxon>Pseudomonadota</taxon>
        <taxon>Gammaproteobacteria</taxon>
        <taxon>Pseudomonadales</taxon>
        <taxon>Pseudomonadaceae</taxon>
        <taxon>Pseudomonas</taxon>
    </lineage>
</organism>
<sequence length="39" mass="3929">MNVEALGLIGWSESEGSQAKPLAVLNSHGMYAGAQGVVG</sequence>
<accession>A0A0G4E4T5</accession>
<reference evidence="1" key="1">
    <citation type="submission" date="2014-12" db="EMBL/GenBank/DDBJ databases">
        <authorList>
            <person name="Hall J."/>
        </authorList>
    </citation>
    <scope>NUCLEOTIDE SEQUENCE [LARGE SCALE GENOMIC DNA]</scope>
    <source>
        <strain evidence="1">SBW25</strain>
        <plasmid evidence="1">pQBR57</plasmid>
    </source>
</reference>
<protein>
    <submittedName>
        <fullName evidence="1">Uncharacterized protein</fullName>
    </submittedName>
</protein>
<reference evidence="1" key="2">
    <citation type="submission" date="2015-06" db="EMBL/GenBank/DDBJ databases">
        <title>Environmentally co-occuring mercury resistance plasmids are genetically and phenotypically diverse and confer variable context-dependent fitness effects.</title>
        <authorList>
            <person name="Hall J.P.J."/>
            <person name="Harrison E."/>
            <person name="Lilley A.K."/>
            <person name="Paterson S."/>
            <person name="Spiers A.J."/>
            <person name="Brockhurst M.A."/>
        </authorList>
    </citation>
    <scope>NUCLEOTIDE SEQUENCE [LARGE SCALE GENOMIC DNA]</scope>
    <source>
        <strain evidence="1">SBW25</strain>
        <plasmid evidence="1">pQBR57</plasmid>
    </source>
</reference>
<name>A0A0G4E4T5_PSEFS</name>
<dbReference type="AlphaFoldDB" id="A0A0G4E4T5"/>
<proteinExistence type="predicted"/>